<feature type="domain" description="Glycosyltransferase 2-like" evidence="3">
    <location>
        <begin position="5"/>
        <end position="157"/>
    </location>
</feature>
<feature type="transmembrane region" description="Helical" evidence="2">
    <location>
        <begin position="308"/>
        <end position="326"/>
    </location>
</feature>
<evidence type="ECO:0000259" key="3">
    <source>
        <dbReference type="Pfam" id="PF00535"/>
    </source>
</evidence>
<dbReference type="PANTHER" id="PTHR22916:SF3">
    <property type="entry name" value="UDP-GLCNAC:BETAGAL BETA-1,3-N-ACETYLGLUCOSAMINYLTRANSFERASE-LIKE PROTEIN 1"/>
    <property type="match status" value="1"/>
</dbReference>
<reference evidence="5" key="1">
    <citation type="journal article" date="2019" name="Int. J. Syst. Evol. Microbiol.">
        <title>The Global Catalogue of Microorganisms (GCM) 10K type strain sequencing project: providing services to taxonomists for standard genome sequencing and annotation.</title>
        <authorList>
            <consortium name="The Broad Institute Genomics Platform"/>
            <consortium name="The Broad Institute Genome Sequencing Center for Infectious Disease"/>
            <person name="Wu L."/>
            <person name="Ma J."/>
        </authorList>
    </citation>
    <scope>NUCLEOTIDE SEQUENCE [LARGE SCALE GENOMIC DNA]</scope>
    <source>
        <strain evidence="5">JCM 15395</strain>
    </source>
</reference>
<protein>
    <submittedName>
        <fullName evidence="4">Glycosyltransferase</fullName>
    </submittedName>
</protein>
<dbReference type="Proteomes" id="UP001500866">
    <property type="component" value="Unassembled WGS sequence"/>
</dbReference>
<dbReference type="EMBL" id="BAAADS010000017">
    <property type="protein sequence ID" value="GAA0606401.1"/>
    <property type="molecule type" value="Genomic_DNA"/>
</dbReference>
<dbReference type="InterPro" id="IPR029044">
    <property type="entry name" value="Nucleotide-diphossugar_trans"/>
</dbReference>
<dbReference type="PANTHER" id="PTHR22916">
    <property type="entry name" value="GLYCOSYLTRANSFERASE"/>
    <property type="match status" value="1"/>
</dbReference>
<keyword evidence="2" id="KW-0812">Transmembrane</keyword>
<dbReference type="SUPFAM" id="SSF53448">
    <property type="entry name" value="Nucleotide-diphospho-sugar transferases"/>
    <property type="match status" value="1"/>
</dbReference>
<dbReference type="RefSeq" id="WP_343813496.1">
    <property type="nucleotide sequence ID" value="NZ_BAAADS010000017.1"/>
</dbReference>
<dbReference type="InterPro" id="IPR001173">
    <property type="entry name" value="Glyco_trans_2-like"/>
</dbReference>
<comment type="similarity">
    <text evidence="1">Belongs to the glycosyltransferase 2 family.</text>
</comment>
<dbReference type="Gene3D" id="3.90.550.10">
    <property type="entry name" value="Spore Coat Polysaccharide Biosynthesis Protein SpsA, Chain A"/>
    <property type="match status" value="1"/>
</dbReference>
<comment type="caution">
    <text evidence="4">The sequence shown here is derived from an EMBL/GenBank/DDBJ whole genome shotgun (WGS) entry which is preliminary data.</text>
</comment>
<keyword evidence="2" id="KW-0472">Membrane</keyword>
<keyword evidence="5" id="KW-1185">Reference proteome</keyword>
<accession>A0ABP3RA16</accession>
<organism evidence="4 5">
    <name type="scientific">Virgibacillus siamensis</name>
    <dbReference type="NCBI Taxonomy" id="480071"/>
    <lineage>
        <taxon>Bacteria</taxon>
        <taxon>Bacillati</taxon>
        <taxon>Bacillota</taxon>
        <taxon>Bacilli</taxon>
        <taxon>Bacillales</taxon>
        <taxon>Bacillaceae</taxon>
        <taxon>Virgibacillus</taxon>
    </lineage>
</organism>
<evidence type="ECO:0000313" key="5">
    <source>
        <dbReference type="Proteomes" id="UP001500866"/>
    </source>
</evidence>
<name>A0ABP3RA16_9BACI</name>
<proteinExistence type="inferred from homology"/>
<sequence>MISLSYIIPTFNNLHLLKRCIKSIEGQLDVNDRVIIVDDGSNDNTYDYLLHNYSEKLNFIILNQKNSGSGIARNYGLNQCNTDYLWFIDSDDYIEENASSMIKSSISKNNYDILFINYNWILNGGTKKSINTVFNTEDFNELLLTKHYPWNKIIKRKIFEGVNFPNKKIRFQDHATIPVLLKKAQRIGSIKSSLYNYDSNHLNNISKDSSKNDDIYIACDYLVNYSNQGIFTEGELEIILINTLLFAKLFNHSESNIKEIRADYLKIKKYLDVNTPKWKESGIFKLSSSQKYKHLITNIKIKICIGRIFKYSISATYLLVYILLRIKRVIM</sequence>
<evidence type="ECO:0000256" key="2">
    <source>
        <dbReference type="SAM" id="Phobius"/>
    </source>
</evidence>
<dbReference type="Pfam" id="PF00535">
    <property type="entry name" value="Glycos_transf_2"/>
    <property type="match status" value="1"/>
</dbReference>
<evidence type="ECO:0000313" key="4">
    <source>
        <dbReference type="EMBL" id="GAA0606401.1"/>
    </source>
</evidence>
<keyword evidence="2" id="KW-1133">Transmembrane helix</keyword>
<evidence type="ECO:0000256" key="1">
    <source>
        <dbReference type="ARBA" id="ARBA00006739"/>
    </source>
</evidence>
<gene>
    <name evidence="4" type="ORF">GCM10009001_24550</name>
</gene>
<dbReference type="CDD" id="cd00761">
    <property type="entry name" value="Glyco_tranf_GTA_type"/>
    <property type="match status" value="1"/>
</dbReference>